<feature type="chain" id="PRO_5045327897" evidence="8">
    <location>
        <begin position="19"/>
        <end position="460"/>
    </location>
</feature>
<evidence type="ECO:0000313" key="9">
    <source>
        <dbReference type="EMBL" id="MBY8335646.1"/>
    </source>
</evidence>
<evidence type="ECO:0000256" key="4">
    <source>
        <dbReference type="ARBA" id="ARBA00022452"/>
    </source>
</evidence>
<organism evidence="9 10">
    <name type="scientific">Alteriqipengyuania abyssalis</name>
    <dbReference type="NCBI Taxonomy" id="2860200"/>
    <lineage>
        <taxon>Bacteria</taxon>
        <taxon>Pseudomonadati</taxon>
        <taxon>Pseudomonadota</taxon>
        <taxon>Alphaproteobacteria</taxon>
        <taxon>Sphingomonadales</taxon>
        <taxon>Erythrobacteraceae</taxon>
        <taxon>Alteriqipengyuania</taxon>
    </lineage>
</organism>
<dbReference type="SUPFAM" id="SSF56954">
    <property type="entry name" value="Outer membrane efflux proteins (OEP)"/>
    <property type="match status" value="1"/>
</dbReference>
<dbReference type="PANTHER" id="PTHR30026:SF20">
    <property type="entry name" value="OUTER MEMBRANE PROTEIN TOLC"/>
    <property type="match status" value="1"/>
</dbReference>
<sequence length="460" mass="49449">MWLATCALLALMPLPAAAQDSIVGPVADDGDDPVLAFAREASDLEELRAAVLSAIERSGSLGEARAARDEAEARRNEVRTQETPTLELGVSSFRVISRDFSNDPQNFLERSRPSKRTDATLRASQLLFDFGATVQRIEAANARIEVAIAQIDDTANQTALRTVSVQSDVHGRRTLVQLGSAFVASLYDLRAKMVERVGEGVSSEVDLAQVDGYIAQAEAQQADFERGLAAAEAAYFELVGAPAPPGLGRPPVPFVLAGSVPAEGGQTAALLDTLPQVRAASAGLRAAEREAKAARADILPKVTLSVDAGRYDIIESTRDYDIRATVNLNFRLFGGEKQRADQAEARQAGAQARLDRLRDEALRNARIAATDVAALEKAEAAVRMSYLSSRRAKSAVFERFQVARAALLDVLVAESNYFDVATRYLQTVTELDVARYVFLARTGSLQDALGIDSAMIADTP</sequence>
<name>A0ABS7P9I1_9SPHN</name>
<evidence type="ECO:0000256" key="2">
    <source>
        <dbReference type="ARBA" id="ARBA00007613"/>
    </source>
</evidence>
<keyword evidence="7" id="KW-0998">Cell outer membrane</keyword>
<keyword evidence="10" id="KW-1185">Reference proteome</keyword>
<dbReference type="PANTHER" id="PTHR30026">
    <property type="entry name" value="OUTER MEMBRANE PROTEIN TOLC"/>
    <property type="match status" value="1"/>
</dbReference>
<keyword evidence="4" id="KW-1134">Transmembrane beta strand</keyword>
<keyword evidence="8" id="KW-0732">Signal</keyword>
<comment type="subcellular location">
    <subcellularLocation>
        <location evidence="1">Cell outer membrane</location>
    </subcellularLocation>
</comment>
<dbReference type="Gene3D" id="1.20.1600.10">
    <property type="entry name" value="Outer membrane efflux proteins (OEP)"/>
    <property type="match status" value="1"/>
</dbReference>
<keyword evidence="5" id="KW-0812">Transmembrane</keyword>
<dbReference type="RefSeq" id="WP_222823426.1">
    <property type="nucleotide sequence ID" value="NZ_JAHWXP010000001.1"/>
</dbReference>
<proteinExistence type="inferred from homology"/>
<dbReference type="Proteomes" id="UP000759298">
    <property type="component" value="Unassembled WGS sequence"/>
</dbReference>
<evidence type="ECO:0000256" key="1">
    <source>
        <dbReference type="ARBA" id="ARBA00004442"/>
    </source>
</evidence>
<feature type="signal peptide" evidence="8">
    <location>
        <begin position="1"/>
        <end position="18"/>
    </location>
</feature>
<reference evidence="9 10" key="1">
    <citation type="submission" date="2021-07" db="EMBL/GenBank/DDBJ databases">
        <title>Alteriqipengyuania abyssalis NZ-12B nov, sp.nov isolated from deep sea sponge in pacific ocean.</title>
        <authorList>
            <person name="Tareen S."/>
            <person name="Wink J."/>
        </authorList>
    </citation>
    <scope>NUCLEOTIDE SEQUENCE [LARGE SCALE GENOMIC DNA]</scope>
    <source>
        <strain evidence="9 10">NZ-12B</strain>
    </source>
</reference>
<comment type="caution">
    <text evidence="9">The sequence shown here is derived from an EMBL/GenBank/DDBJ whole genome shotgun (WGS) entry which is preliminary data.</text>
</comment>
<dbReference type="Pfam" id="PF02321">
    <property type="entry name" value="OEP"/>
    <property type="match status" value="2"/>
</dbReference>
<evidence type="ECO:0000256" key="6">
    <source>
        <dbReference type="ARBA" id="ARBA00023136"/>
    </source>
</evidence>
<dbReference type="EMBL" id="JAHWXP010000001">
    <property type="protein sequence ID" value="MBY8335646.1"/>
    <property type="molecule type" value="Genomic_DNA"/>
</dbReference>
<keyword evidence="3" id="KW-0813">Transport</keyword>
<evidence type="ECO:0000256" key="8">
    <source>
        <dbReference type="SAM" id="SignalP"/>
    </source>
</evidence>
<gene>
    <name evidence="9" type="ORF">KYN89_01160</name>
</gene>
<comment type="similarity">
    <text evidence="2">Belongs to the outer membrane factor (OMF) (TC 1.B.17) family.</text>
</comment>
<evidence type="ECO:0000256" key="3">
    <source>
        <dbReference type="ARBA" id="ARBA00022448"/>
    </source>
</evidence>
<keyword evidence="6" id="KW-0472">Membrane</keyword>
<evidence type="ECO:0000256" key="5">
    <source>
        <dbReference type="ARBA" id="ARBA00022692"/>
    </source>
</evidence>
<protein>
    <submittedName>
        <fullName evidence="9">TolC family protein</fullName>
    </submittedName>
</protein>
<evidence type="ECO:0000313" key="10">
    <source>
        <dbReference type="Proteomes" id="UP000759298"/>
    </source>
</evidence>
<dbReference type="InterPro" id="IPR051906">
    <property type="entry name" value="TolC-like"/>
</dbReference>
<evidence type="ECO:0000256" key="7">
    <source>
        <dbReference type="ARBA" id="ARBA00023237"/>
    </source>
</evidence>
<dbReference type="InterPro" id="IPR003423">
    <property type="entry name" value="OMP_efflux"/>
</dbReference>
<accession>A0ABS7P9I1</accession>